<dbReference type="eggNOG" id="COG1082">
    <property type="taxonomic scope" value="Bacteria"/>
</dbReference>
<evidence type="ECO:0000313" key="3">
    <source>
        <dbReference type="Proteomes" id="UP000000374"/>
    </source>
</evidence>
<organism evidence="2 3">
    <name type="scientific">Verminephrobacter eiseniae (strain EF01-2)</name>
    <dbReference type="NCBI Taxonomy" id="391735"/>
    <lineage>
        <taxon>Bacteria</taxon>
        <taxon>Pseudomonadati</taxon>
        <taxon>Pseudomonadota</taxon>
        <taxon>Betaproteobacteria</taxon>
        <taxon>Burkholderiales</taxon>
        <taxon>Comamonadaceae</taxon>
        <taxon>Verminephrobacter</taxon>
    </lineage>
</organism>
<dbReference type="SUPFAM" id="SSF51658">
    <property type="entry name" value="Xylose isomerase-like"/>
    <property type="match status" value="1"/>
</dbReference>
<dbReference type="STRING" id="391735.Veis_0049"/>
<dbReference type="OrthoDB" id="7245925at2"/>
<keyword evidence="3" id="KW-1185">Reference proteome</keyword>
<dbReference type="AlphaFoldDB" id="A1WDY5"/>
<dbReference type="EMBL" id="CP000542">
    <property type="protein sequence ID" value="ABM55842.1"/>
    <property type="molecule type" value="Genomic_DNA"/>
</dbReference>
<feature type="domain" description="Xylose isomerase-like TIM barrel" evidence="1">
    <location>
        <begin position="20"/>
        <end position="307"/>
    </location>
</feature>
<protein>
    <submittedName>
        <fullName evidence="2">Xylose isomerase domain protein TIM barrel</fullName>
    </submittedName>
</protein>
<name>A1WDY5_VEREI</name>
<dbReference type="PANTHER" id="PTHR12110:SF21">
    <property type="entry name" value="XYLOSE ISOMERASE-LIKE TIM BARREL DOMAIN-CONTAINING PROTEIN"/>
    <property type="match status" value="1"/>
</dbReference>
<sequence length="315" mass="34773">MKIGLLTDSLGALPLDEVLQESAALGVQSVEFACGNWSSAPHIQLDRMLDDSAHRANFLARLSDHGLAISALNCSGNQLHPGPSGKAHHQVVEKTIRLAALLEVERVVMMSGLPGGPGDANPNWITTDWPAECLRILEHQWQEVLIPYWQRLVEFANHQGIRKLCLELHGHQAVYHPASFWRLREAVGNTVGVNYDPSHPMWMAADPIAAVRALGDAIYHVHAKDTRIETVPAGIDGMLETRAASQVAQRSWNYVTLGYGHGEAWWKQFLAALHMSGYDDVLSIEHEDMAMSPLEGVRKSVRLLQNCAVNLKNQG</sequence>
<proteinExistence type="predicted"/>
<dbReference type="RefSeq" id="WP_011807861.1">
    <property type="nucleotide sequence ID" value="NC_008786.1"/>
</dbReference>
<evidence type="ECO:0000259" key="1">
    <source>
        <dbReference type="Pfam" id="PF01261"/>
    </source>
</evidence>
<dbReference type="Proteomes" id="UP000000374">
    <property type="component" value="Chromosome"/>
</dbReference>
<dbReference type="InterPro" id="IPR036237">
    <property type="entry name" value="Xyl_isomerase-like_sf"/>
</dbReference>
<dbReference type="GeneID" id="76458807"/>
<dbReference type="HOGENOM" id="CLU_061796_1_0_4"/>
<dbReference type="GO" id="GO:0016853">
    <property type="term" value="F:isomerase activity"/>
    <property type="evidence" value="ECO:0007669"/>
    <property type="project" value="UniProtKB-KW"/>
</dbReference>
<dbReference type="PANTHER" id="PTHR12110">
    <property type="entry name" value="HYDROXYPYRUVATE ISOMERASE"/>
    <property type="match status" value="1"/>
</dbReference>
<accession>A1WDY5</accession>
<dbReference type="Gene3D" id="3.20.20.150">
    <property type="entry name" value="Divalent-metal-dependent TIM barrel enzymes"/>
    <property type="match status" value="1"/>
</dbReference>
<dbReference type="InterPro" id="IPR013022">
    <property type="entry name" value="Xyl_isomerase-like_TIM-brl"/>
</dbReference>
<dbReference type="KEGG" id="vei:Veis_0049"/>
<dbReference type="Pfam" id="PF01261">
    <property type="entry name" value="AP_endonuc_2"/>
    <property type="match status" value="1"/>
</dbReference>
<evidence type="ECO:0000313" key="2">
    <source>
        <dbReference type="EMBL" id="ABM55842.1"/>
    </source>
</evidence>
<keyword evidence="2" id="KW-0413">Isomerase</keyword>
<gene>
    <name evidence="2" type="ordered locus">Veis_0049</name>
</gene>
<reference evidence="3" key="1">
    <citation type="submission" date="2006-12" db="EMBL/GenBank/DDBJ databases">
        <title>Complete sequence of chromosome 1 of Verminephrobacter eiseniae EF01-2.</title>
        <authorList>
            <person name="Copeland A."/>
            <person name="Lucas S."/>
            <person name="Lapidus A."/>
            <person name="Barry K."/>
            <person name="Detter J.C."/>
            <person name="Glavina del Rio T."/>
            <person name="Dalin E."/>
            <person name="Tice H."/>
            <person name="Pitluck S."/>
            <person name="Chertkov O."/>
            <person name="Brettin T."/>
            <person name="Bruce D."/>
            <person name="Han C."/>
            <person name="Tapia R."/>
            <person name="Gilna P."/>
            <person name="Schmutz J."/>
            <person name="Larimer F."/>
            <person name="Land M."/>
            <person name="Hauser L."/>
            <person name="Kyrpides N."/>
            <person name="Kim E."/>
            <person name="Stahl D."/>
            <person name="Richardson P."/>
        </authorList>
    </citation>
    <scope>NUCLEOTIDE SEQUENCE [LARGE SCALE GENOMIC DNA]</scope>
    <source>
        <strain evidence="3">EF01-2</strain>
    </source>
</reference>
<dbReference type="InterPro" id="IPR050312">
    <property type="entry name" value="IolE/XylAMocC-like"/>
</dbReference>